<gene>
    <name evidence="1" type="ORF">C3H57_04405</name>
</gene>
<reference evidence="1 2" key="1">
    <citation type="journal article" date="2019" name="Appl. Environ. Microbiol.">
        <title>Population genetics and characterization of Campylobacter jejuni isolates in western jackdaws and game birds in Finland.</title>
        <authorList>
            <person name="Kovanen S."/>
            <person name="Rossi M."/>
            <person name="Pohja-Mykra M."/>
            <person name="Nieminen T."/>
            <person name="Raunio-Saarnisto M."/>
            <person name="Sauvala M."/>
            <person name="Fredriksson-Ahomaa M."/>
            <person name="Hanninen M.L."/>
            <person name="Kivisto R."/>
        </authorList>
    </citation>
    <scope>NUCLEOTIDE SEQUENCE [LARGE SCALE GENOMIC DNA]</scope>
    <source>
        <strain evidence="1 2">CB313</strain>
    </source>
</reference>
<evidence type="ECO:0000313" key="2">
    <source>
        <dbReference type="Proteomes" id="UP000288507"/>
    </source>
</evidence>
<protein>
    <submittedName>
        <fullName evidence="1">Uncharacterized protein</fullName>
    </submittedName>
</protein>
<dbReference type="Proteomes" id="UP000288507">
    <property type="component" value="Unassembled WGS sequence"/>
</dbReference>
<dbReference type="AlphaFoldDB" id="A0A431EEC0"/>
<name>A0A431EEC0_CAMJU</name>
<organism evidence="1 2">
    <name type="scientific">Campylobacter jejuni</name>
    <dbReference type="NCBI Taxonomy" id="197"/>
    <lineage>
        <taxon>Bacteria</taxon>
        <taxon>Pseudomonadati</taxon>
        <taxon>Campylobacterota</taxon>
        <taxon>Epsilonproteobacteria</taxon>
        <taxon>Campylobacterales</taxon>
        <taxon>Campylobacteraceae</taxon>
        <taxon>Campylobacter</taxon>
    </lineage>
</organism>
<sequence>MAEGDSKRRDKYNSSRFYNDSTLNREKITELEENIDKYYKGILQEKNILIIEYKQVMASHTLTIGRAIVDDYWKEVNIHRPDNEREERADRESNFLLIYEGNTTEEKEELIAEVSEEFLAQDTNGDMVYSLLLHSLLHNFNKYIPESVLNNHRLEVDTLRQVIRKHKPTESKSLYKCKKNVLMDCTKYTRHGVEKLIGKSLAILRTYDIIKAEI</sequence>
<comment type="caution">
    <text evidence="1">The sequence shown here is derived from an EMBL/GenBank/DDBJ whole genome shotgun (WGS) entry which is preliminary data.</text>
</comment>
<evidence type="ECO:0000313" key="1">
    <source>
        <dbReference type="EMBL" id="RTJ79618.1"/>
    </source>
</evidence>
<dbReference type="EMBL" id="PRBV01000005">
    <property type="protein sequence ID" value="RTJ79618.1"/>
    <property type="molecule type" value="Genomic_DNA"/>
</dbReference>
<dbReference type="RefSeq" id="WP_126232177.1">
    <property type="nucleotide sequence ID" value="NZ_PRBV01000005.1"/>
</dbReference>
<accession>A0A431EEC0</accession>
<proteinExistence type="predicted"/>